<dbReference type="Gene3D" id="3.40.980.10">
    <property type="entry name" value="MoaB/Mog-like domain"/>
    <property type="match status" value="1"/>
</dbReference>
<dbReference type="Gene3D" id="3.90.105.10">
    <property type="entry name" value="Molybdopterin biosynthesis moea protein, domain 2"/>
    <property type="match status" value="1"/>
</dbReference>
<dbReference type="KEGG" id="tid:Thein_1853"/>
<dbReference type="GO" id="GO:0046872">
    <property type="term" value="F:metal ion binding"/>
    <property type="evidence" value="ECO:0007669"/>
    <property type="project" value="UniProtKB-UniRule"/>
</dbReference>
<evidence type="ECO:0000256" key="2">
    <source>
        <dbReference type="ARBA" id="ARBA00005046"/>
    </source>
</evidence>
<dbReference type="Gene3D" id="2.40.340.10">
    <property type="entry name" value="MoeA, C-terminal, domain IV"/>
    <property type="match status" value="1"/>
</dbReference>
<dbReference type="STRING" id="667014.Thein_1853"/>
<keyword evidence="4 6" id="KW-0501">Molybdenum cofactor biosynthesis</keyword>
<dbReference type="HOGENOM" id="CLU_010186_7_2_0"/>
<comment type="catalytic activity">
    <reaction evidence="5">
        <text>adenylyl-molybdopterin + molybdate = Mo-molybdopterin + AMP + H(+)</text>
        <dbReference type="Rhea" id="RHEA:35047"/>
        <dbReference type="ChEBI" id="CHEBI:15378"/>
        <dbReference type="ChEBI" id="CHEBI:36264"/>
        <dbReference type="ChEBI" id="CHEBI:62727"/>
        <dbReference type="ChEBI" id="CHEBI:71302"/>
        <dbReference type="ChEBI" id="CHEBI:456215"/>
        <dbReference type="EC" id="2.10.1.1"/>
    </reaction>
</comment>
<name>F8AC09_THEID</name>
<protein>
    <recommendedName>
        <fullName evidence="6">Molybdopterin molybdenumtransferase</fullName>
        <ecNumber evidence="6">2.10.1.1</ecNumber>
    </recommendedName>
</protein>
<dbReference type="NCBIfam" id="NF045515">
    <property type="entry name" value="Glp_gephyrin"/>
    <property type="match status" value="1"/>
</dbReference>
<dbReference type="PANTHER" id="PTHR10192:SF5">
    <property type="entry name" value="GEPHYRIN"/>
    <property type="match status" value="1"/>
</dbReference>
<dbReference type="Pfam" id="PF00994">
    <property type="entry name" value="MoCF_biosynth"/>
    <property type="match status" value="1"/>
</dbReference>
<comment type="similarity">
    <text evidence="3 6">Belongs to the MoeA family.</text>
</comment>
<dbReference type="Proteomes" id="UP000006793">
    <property type="component" value="Chromosome"/>
</dbReference>
<dbReference type="Gene3D" id="2.170.190.11">
    <property type="entry name" value="Molybdopterin biosynthesis moea protein, domain 3"/>
    <property type="match status" value="1"/>
</dbReference>
<dbReference type="PANTHER" id="PTHR10192">
    <property type="entry name" value="MOLYBDOPTERIN BIOSYNTHESIS PROTEIN"/>
    <property type="match status" value="1"/>
</dbReference>
<dbReference type="PATRIC" id="fig|667014.3.peg.1906"/>
<feature type="domain" description="MoaB/Mog" evidence="7">
    <location>
        <begin position="184"/>
        <end position="323"/>
    </location>
</feature>
<dbReference type="GO" id="GO:0005829">
    <property type="term" value="C:cytosol"/>
    <property type="evidence" value="ECO:0007669"/>
    <property type="project" value="TreeGrafter"/>
</dbReference>
<evidence type="ECO:0000313" key="8">
    <source>
        <dbReference type="EMBL" id="AEH45708.1"/>
    </source>
</evidence>
<keyword evidence="6" id="KW-0808">Transferase</keyword>
<dbReference type="PaxDb" id="667014-Thein_1853"/>
<evidence type="ECO:0000256" key="6">
    <source>
        <dbReference type="RuleBase" id="RU365090"/>
    </source>
</evidence>
<dbReference type="PROSITE" id="PS01079">
    <property type="entry name" value="MOCF_BIOSYNTHESIS_2"/>
    <property type="match status" value="1"/>
</dbReference>
<keyword evidence="9" id="KW-1185">Reference proteome</keyword>
<dbReference type="Pfam" id="PF03453">
    <property type="entry name" value="MoeA_N"/>
    <property type="match status" value="1"/>
</dbReference>
<dbReference type="InterPro" id="IPR036135">
    <property type="entry name" value="MoeA_linker/N_sf"/>
</dbReference>
<dbReference type="FunCoup" id="F8AC09">
    <property type="interactions" value="427"/>
</dbReference>
<dbReference type="CDD" id="cd00887">
    <property type="entry name" value="MoeA"/>
    <property type="match status" value="1"/>
</dbReference>
<keyword evidence="6" id="KW-0500">Molybdenum</keyword>
<dbReference type="EMBL" id="CP002683">
    <property type="protein sequence ID" value="AEH45708.1"/>
    <property type="molecule type" value="Genomic_DNA"/>
</dbReference>
<evidence type="ECO:0000313" key="9">
    <source>
        <dbReference type="Proteomes" id="UP000006793"/>
    </source>
</evidence>
<evidence type="ECO:0000256" key="4">
    <source>
        <dbReference type="ARBA" id="ARBA00023150"/>
    </source>
</evidence>
<dbReference type="InParanoid" id="F8AC09"/>
<dbReference type="InterPro" id="IPR008284">
    <property type="entry name" value="MoCF_biosynth_CS"/>
</dbReference>
<dbReference type="SUPFAM" id="SSF63867">
    <property type="entry name" value="MoeA C-terminal domain-like"/>
    <property type="match status" value="1"/>
</dbReference>
<gene>
    <name evidence="8" type="ordered locus">Thein_1853</name>
</gene>
<accession>F8AC09</accession>
<comment type="pathway">
    <text evidence="2 6">Cofactor biosynthesis; molybdopterin biosynthesis.</text>
</comment>
<evidence type="ECO:0000256" key="3">
    <source>
        <dbReference type="ARBA" id="ARBA00010763"/>
    </source>
</evidence>
<dbReference type="EC" id="2.10.1.1" evidence="6"/>
<evidence type="ECO:0000259" key="7">
    <source>
        <dbReference type="SMART" id="SM00852"/>
    </source>
</evidence>
<dbReference type="InterPro" id="IPR005111">
    <property type="entry name" value="MoeA_C_domain_IV"/>
</dbReference>
<organism evidence="8 9">
    <name type="scientific">Thermodesulfatator indicus (strain DSM 15286 / JCM 11887 / CIR29812)</name>
    <dbReference type="NCBI Taxonomy" id="667014"/>
    <lineage>
        <taxon>Bacteria</taxon>
        <taxon>Pseudomonadati</taxon>
        <taxon>Thermodesulfobacteriota</taxon>
        <taxon>Thermodesulfobacteria</taxon>
        <taxon>Thermodesulfobacteriales</taxon>
        <taxon>Thermodesulfatatoraceae</taxon>
        <taxon>Thermodesulfatator</taxon>
    </lineage>
</organism>
<keyword evidence="6" id="KW-0460">Magnesium</keyword>
<dbReference type="SMART" id="SM00852">
    <property type="entry name" value="MoCF_biosynth"/>
    <property type="match status" value="1"/>
</dbReference>
<dbReference type="InterPro" id="IPR036688">
    <property type="entry name" value="MoeA_C_domain_IV_sf"/>
</dbReference>
<dbReference type="InterPro" id="IPR001453">
    <property type="entry name" value="MoaB/Mog_dom"/>
</dbReference>
<comment type="function">
    <text evidence="1 6">Catalyzes the insertion of molybdate into adenylated molybdopterin with the concomitant release of AMP.</text>
</comment>
<reference evidence="9" key="1">
    <citation type="submission" date="2011-04" db="EMBL/GenBank/DDBJ databases">
        <title>The complete genome of Thermodesulfatator indicus DSM 15286.</title>
        <authorList>
            <person name="Lucas S."/>
            <person name="Copeland A."/>
            <person name="Lapidus A."/>
            <person name="Bruce D."/>
            <person name="Goodwin L."/>
            <person name="Pitluck S."/>
            <person name="Peters L."/>
            <person name="Kyrpides N."/>
            <person name="Mavromatis K."/>
            <person name="Pagani I."/>
            <person name="Ivanova N."/>
            <person name="Saunders L."/>
            <person name="Detter J.C."/>
            <person name="Tapia R."/>
            <person name="Han C."/>
            <person name="Land M."/>
            <person name="Hauser L."/>
            <person name="Markowitz V."/>
            <person name="Cheng J.-F."/>
            <person name="Hugenholtz P."/>
            <person name="Woyke T."/>
            <person name="Wu D."/>
            <person name="Spring S."/>
            <person name="Schroeder M."/>
            <person name="Brambilla E."/>
            <person name="Klenk H.-P."/>
            <person name="Eisen J.A."/>
        </authorList>
    </citation>
    <scope>NUCLEOTIDE SEQUENCE [LARGE SCALE GENOMIC DNA]</scope>
    <source>
        <strain evidence="9">DSM 15286 / JCM 11887 / CIR29812</strain>
    </source>
</reference>
<dbReference type="eggNOG" id="COG0303">
    <property type="taxonomic scope" value="Bacteria"/>
</dbReference>
<proteinExistence type="inferred from homology"/>
<dbReference type="InterPro" id="IPR005110">
    <property type="entry name" value="MoeA_linker/N"/>
</dbReference>
<dbReference type="SUPFAM" id="SSF53218">
    <property type="entry name" value="Molybdenum cofactor biosynthesis proteins"/>
    <property type="match status" value="1"/>
</dbReference>
<dbReference type="InterPro" id="IPR036425">
    <property type="entry name" value="MoaB/Mog-like_dom_sf"/>
</dbReference>
<comment type="cofactor">
    <cofactor evidence="6">
        <name>Mg(2+)</name>
        <dbReference type="ChEBI" id="CHEBI:18420"/>
    </cofactor>
</comment>
<reference evidence="8 9" key="2">
    <citation type="journal article" date="2012" name="Stand. Genomic Sci.">
        <title>Complete genome sequence of the thermophilic sulfate-reducing ocean bacterium Thermodesulfatator indicus type strain (CIR29812(T)).</title>
        <authorList>
            <person name="Anderson I."/>
            <person name="Saunders E."/>
            <person name="Lapidus A."/>
            <person name="Nolan M."/>
            <person name="Lucas S."/>
            <person name="Tice H."/>
            <person name="Del Rio T.G."/>
            <person name="Cheng J.F."/>
            <person name="Han C."/>
            <person name="Tapia R."/>
            <person name="Goodwin L.A."/>
            <person name="Pitluck S."/>
            <person name="Liolios K."/>
            <person name="Mavromatis K."/>
            <person name="Pagani I."/>
            <person name="Ivanova N."/>
            <person name="Mikhailova N."/>
            <person name="Pati A."/>
            <person name="Chen A."/>
            <person name="Palaniappan K."/>
            <person name="Land M."/>
            <person name="Hauser L."/>
            <person name="Jeffries C.D."/>
            <person name="Chang Y.J."/>
            <person name="Brambilla E.M."/>
            <person name="Rohde M."/>
            <person name="Spring S."/>
            <person name="Goker M."/>
            <person name="Detter J.C."/>
            <person name="Woyke T."/>
            <person name="Bristow J."/>
            <person name="Eisen J.A."/>
            <person name="Markowitz V."/>
            <person name="Hugenholtz P."/>
            <person name="Kyrpides N.C."/>
            <person name="Klenk H.P."/>
        </authorList>
    </citation>
    <scope>NUCLEOTIDE SEQUENCE [LARGE SCALE GENOMIC DNA]</scope>
    <source>
        <strain evidence="9">DSM 15286 / JCM 11887 / CIR29812</strain>
    </source>
</reference>
<dbReference type="GO" id="GO:0006777">
    <property type="term" value="P:Mo-molybdopterin cofactor biosynthetic process"/>
    <property type="evidence" value="ECO:0007669"/>
    <property type="project" value="UniProtKB-UniRule"/>
</dbReference>
<dbReference type="UniPathway" id="UPA00344"/>
<dbReference type="Pfam" id="PF03454">
    <property type="entry name" value="MoeA_C"/>
    <property type="match status" value="1"/>
</dbReference>
<dbReference type="SUPFAM" id="SSF63882">
    <property type="entry name" value="MoeA N-terminal region -like"/>
    <property type="match status" value="1"/>
</dbReference>
<sequence>MFTFFKVKKVAEVLEEITKFPMLPEESLGLKEALGRYLAKDILAKEDLPPFSRATMDGYAVYARDTFGARESEPVILKIKGEIAMGEVPSFSLASGEAARIATGGMLPEGADAVVMLEYTEEEKGIIEVKRPVAPYENVIFKGEDFEKGTIVFPAGIKITPAVIGVLSGLGITQVEVGQRPKVGILSTGDELVLPEKELPLGKIRDINSYTLYSASLESGAIPTLYGIVPDVKEKLFVKVEKAIQENDVLLISGGSSVGTRDFTLEAISRLPEAELICHGVAVKPGKPTILGQVGSKAIFGLPGQVASALLIFYIMVRPLLLHMQGAKGEHLFLRKIMAYAARNIPSTPGREDYVRVKLSFSEKGVIALPILKKSGLISSMAEAHGFLRIPENSEGIYEGELAEVFLLP</sequence>
<keyword evidence="6" id="KW-0479">Metal-binding</keyword>
<dbReference type="AlphaFoldDB" id="F8AC09"/>
<dbReference type="GO" id="GO:0061599">
    <property type="term" value="F:molybdopterin molybdotransferase activity"/>
    <property type="evidence" value="ECO:0007669"/>
    <property type="project" value="UniProtKB-UniRule"/>
</dbReference>
<evidence type="ECO:0000256" key="5">
    <source>
        <dbReference type="ARBA" id="ARBA00047317"/>
    </source>
</evidence>
<dbReference type="InterPro" id="IPR038987">
    <property type="entry name" value="MoeA-like"/>
</dbReference>
<dbReference type="NCBIfam" id="TIGR00177">
    <property type="entry name" value="molyb_syn"/>
    <property type="match status" value="1"/>
</dbReference>
<evidence type="ECO:0000256" key="1">
    <source>
        <dbReference type="ARBA" id="ARBA00002901"/>
    </source>
</evidence>